<dbReference type="InterPro" id="IPR031052">
    <property type="entry name" value="FHY3/FAR1"/>
</dbReference>
<keyword evidence="4" id="KW-1185">Reference proteome</keyword>
<sequence length="206" mass="24346">MNNVCHAITKATSSLVGCFLQMEKMIINCREREKEEDFRCKQGTVHVDVKNCPILKQVSKLYTRTMYGKFYENFKVGEFGLFIEKDYMTSESICIMEIRWCDRAENNKYWTVELDLKTLDIHCSCCKFETNGILYSHALKAYTHKNLTSIPEKYLHRRWMVHAKKSIYHHDNLKRSESNCSLAFRNHMCRAAYDLALRVEKCEITI</sequence>
<comment type="similarity">
    <text evidence="1">Belongs to the FHY3/FAR1 family.</text>
</comment>
<reference evidence="3 4" key="1">
    <citation type="journal article" date="2022" name="Nat. Plants">
        <title>Genomes of leafy and leafless Platanthera orchids illuminate the evolution of mycoheterotrophy.</title>
        <authorList>
            <person name="Li M.H."/>
            <person name="Liu K.W."/>
            <person name="Li Z."/>
            <person name="Lu H.C."/>
            <person name="Ye Q.L."/>
            <person name="Zhang D."/>
            <person name="Wang J.Y."/>
            <person name="Li Y.F."/>
            <person name="Zhong Z.M."/>
            <person name="Liu X."/>
            <person name="Yu X."/>
            <person name="Liu D.K."/>
            <person name="Tu X.D."/>
            <person name="Liu B."/>
            <person name="Hao Y."/>
            <person name="Liao X.Y."/>
            <person name="Jiang Y.T."/>
            <person name="Sun W.H."/>
            <person name="Chen J."/>
            <person name="Chen Y.Q."/>
            <person name="Ai Y."/>
            <person name="Zhai J.W."/>
            <person name="Wu S.S."/>
            <person name="Zhou Z."/>
            <person name="Hsiao Y.Y."/>
            <person name="Wu W.L."/>
            <person name="Chen Y.Y."/>
            <person name="Lin Y.F."/>
            <person name="Hsu J.L."/>
            <person name="Li C.Y."/>
            <person name="Wang Z.W."/>
            <person name="Zhao X."/>
            <person name="Zhong W.Y."/>
            <person name="Ma X.K."/>
            <person name="Ma L."/>
            <person name="Huang J."/>
            <person name="Chen G.Z."/>
            <person name="Huang M.Z."/>
            <person name="Huang L."/>
            <person name="Peng D.H."/>
            <person name="Luo Y.B."/>
            <person name="Zou S.Q."/>
            <person name="Chen S.P."/>
            <person name="Lan S."/>
            <person name="Tsai W.C."/>
            <person name="Van de Peer Y."/>
            <person name="Liu Z.J."/>
        </authorList>
    </citation>
    <scope>NUCLEOTIDE SEQUENCE [LARGE SCALE GENOMIC DNA]</scope>
    <source>
        <strain evidence="3">Lor287</strain>
    </source>
</reference>
<feature type="domain" description="Zinc finger PMZ-type" evidence="2">
    <location>
        <begin position="121"/>
        <end position="148"/>
    </location>
</feature>
<dbReference type="PANTHER" id="PTHR31669">
    <property type="entry name" value="PROTEIN FAR1-RELATED SEQUENCE 10-RELATED"/>
    <property type="match status" value="1"/>
</dbReference>
<accession>A0AAP0BVU4</accession>
<name>A0AAP0BVU4_9ASPA</name>
<dbReference type="SMART" id="SM00575">
    <property type="entry name" value="ZnF_PMZ"/>
    <property type="match status" value="1"/>
</dbReference>
<gene>
    <name evidence="3" type="ORF">KSP39_PZI004278</name>
</gene>
<dbReference type="PANTHER" id="PTHR31669:SF302">
    <property type="entry name" value="PROTEIN FAR1-RELATED SEQUENCE"/>
    <property type="match status" value="1"/>
</dbReference>
<dbReference type="InterPro" id="IPR006564">
    <property type="entry name" value="Znf_PMZ"/>
</dbReference>
<comment type="subcellular location">
    <subcellularLocation>
        <location evidence="1">Nucleus</location>
    </subcellularLocation>
</comment>
<keyword evidence="1" id="KW-0539">Nucleus</keyword>
<comment type="caution">
    <text evidence="3">The sequence shown here is derived from an EMBL/GenBank/DDBJ whole genome shotgun (WGS) entry which is preliminary data.</text>
</comment>
<evidence type="ECO:0000259" key="2">
    <source>
        <dbReference type="SMART" id="SM00575"/>
    </source>
</evidence>
<dbReference type="EMBL" id="JBBWWQ010000003">
    <property type="protein sequence ID" value="KAK8952006.1"/>
    <property type="molecule type" value="Genomic_DNA"/>
</dbReference>
<dbReference type="GO" id="GO:0006355">
    <property type="term" value="P:regulation of DNA-templated transcription"/>
    <property type="evidence" value="ECO:0007669"/>
    <property type="project" value="UniProtKB-UniRule"/>
</dbReference>
<dbReference type="AlphaFoldDB" id="A0AAP0BVU4"/>
<dbReference type="Proteomes" id="UP001418222">
    <property type="component" value="Unassembled WGS sequence"/>
</dbReference>
<organism evidence="3 4">
    <name type="scientific">Platanthera zijinensis</name>
    <dbReference type="NCBI Taxonomy" id="2320716"/>
    <lineage>
        <taxon>Eukaryota</taxon>
        <taxon>Viridiplantae</taxon>
        <taxon>Streptophyta</taxon>
        <taxon>Embryophyta</taxon>
        <taxon>Tracheophyta</taxon>
        <taxon>Spermatophyta</taxon>
        <taxon>Magnoliopsida</taxon>
        <taxon>Liliopsida</taxon>
        <taxon>Asparagales</taxon>
        <taxon>Orchidaceae</taxon>
        <taxon>Orchidoideae</taxon>
        <taxon>Orchideae</taxon>
        <taxon>Orchidinae</taxon>
        <taxon>Platanthera</taxon>
    </lineage>
</organism>
<keyword evidence="1" id="KW-0863">Zinc-finger</keyword>
<evidence type="ECO:0000256" key="1">
    <source>
        <dbReference type="RuleBase" id="RU367018"/>
    </source>
</evidence>
<comment type="function">
    <text evidence="1">Putative transcription activator involved in regulating light control of development.</text>
</comment>
<evidence type="ECO:0000313" key="3">
    <source>
        <dbReference type="EMBL" id="KAK8952006.1"/>
    </source>
</evidence>
<dbReference type="GO" id="GO:0005634">
    <property type="term" value="C:nucleus"/>
    <property type="evidence" value="ECO:0007669"/>
    <property type="project" value="UniProtKB-SubCell"/>
</dbReference>
<protein>
    <recommendedName>
        <fullName evidence="1">Protein FAR1-RELATED SEQUENCE</fullName>
    </recommendedName>
</protein>
<dbReference type="GO" id="GO:0008270">
    <property type="term" value="F:zinc ion binding"/>
    <property type="evidence" value="ECO:0007669"/>
    <property type="project" value="UniProtKB-UniRule"/>
</dbReference>
<evidence type="ECO:0000313" key="4">
    <source>
        <dbReference type="Proteomes" id="UP001418222"/>
    </source>
</evidence>
<keyword evidence="1" id="KW-0862">Zinc</keyword>
<keyword evidence="1" id="KW-0479">Metal-binding</keyword>
<proteinExistence type="inferred from homology"/>